<feature type="compositionally biased region" description="Basic and acidic residues" evidence="1">
    <location>
        <begin position="1"/>
        <end position="15"/>
    </location>
</feature>
<organism evidence="2 3">
    <name type="scientific">Allacma fusca</name>
    <dbReference type="NCBI Taxonomy" id="39272"/>
    <lineage>
        <taxon>Eukaryota</taxon>
        <taxon>Metazoa</taxon>
        <taxon>Ecdysozoa</taxon>
        <taxon>Arthropoda</taxon>
        <taxon>Hexapoda</taxon>
        <taxon>Collembola</taxon>
        <taxon>Symphypleona</taxon>
        <taxon>Sminthuridae</taxon>
        <taxon>Allacma</taxon>
    </lineage>
</organism>
<dbReference type="EMBL" id="CAJVCH010195845">
    <property type="protein sequence ID" value="CAG7730519.1"/>
    <property type="molecule type" value="Genomic_DNA"/>
</dbReference>
<dbReference type="AlphaFoldDB" id="A0A8J2P4A2"/>
<dbReference type="OrthoDB" id="3364872at2759"/>
<name>A0A8J2P4A2_9HEXA</name>
<dbReference type="PANTHER" id="PTHR23325:SF1">
    <property type="entry name" value="SERUM RESPONSE FACTOR-BINDING PROTEIN 1"/>
    <property type="match status" value="1"/>
</dbReference>
<feature type="compositionally biased region" description="Polar residues" evidence="1">
    <location>
        <begin position="268"/>
        <end position="278"/>
    </location>
</feature>
<evidence type="ECO:0000313" key="2">
    <source>
        <dbReference type="EMBL" id="CAG7730519.1"/>
    </source>
</evidence>
<dbReference type="GO" id="GO:0005634">
    <property type="term" value="C:nucleus"/>
    <property type="evidence" value="ECO:0007669"/>
    <property type="project" value="TreeGrafter"/>
</dbReference>
<evidence type="ECO:0000313" key="3">
    <source>
        <dbReference type="Proteomes" id="UP000708208"/>
    </source>
</evidence>
<feature type="region of interest" description="Disordered" evidence="1">
    <location>
        <begin position="216"/>
        <end position="242"/>
    </location>
</feature>
<sequence>MNESPRAEMETKKPEPGPGLTKKQELNNHIVLMRKSIRQAKVHIIRKLSREVKKLRERRGAEEVQQKSNRKADRLVKDIVSIKGFEEDKVSISALRTTLELDAVLQNPNSTAEDRALVRLASHPSVNAQVTKYRDANPHWRLQIPVLLEKTPQKLKIAEKKAVEKQNRKKVQKPKPVLKEESLALESTDNITDGDEEIDSNSENKITKVEVELPKESKGTVTRAKVAPKKPAVKSEPKKEPKAVDINKLNKLQGTVKVQVIKDWSEFETSSPVVSSFTPEVPAKKPRSSFFLGGEDEPEDLTKIEVNDSKPNVPFERRGGRNSNNKFQKPGKNSWGSADDNHNLKWKMPKESVTDSVPDFDNKRKPARKERKESKNFKAAETKPEAPVSSEKLHPSWEAKKRQSIAITAFQGKKITFDD</sequence>
<feature type="region of interest" description="Disordered" evidence="1">
    <location>
        <begin position="1"/>
        <end position="24"/>
    </location>
</feature>
<dbReference type="PANTHER" id="PTHR23325">
    <property type="entry name" value="SERUM RESPONSE FACTOR-BINDING"/>
    <property type="match status" value="1"/>
</dbReference>
<proteinExistence type="predicted"/>
<feature type="compositionally biased region" description="Basic and acidic residues" evidence="1">
    <location>
        <begin position="233"/>
        <end position="242"/>
    </location>
</feature>
<gene>
    <name evidence="2" type="ORF">AFUS01_LOCUS19158</name>
</gene>
<dbReference type="GO" id="GO:0030490">
    <property type="term" value="P:maturation of SSU-rRNA"/>
    <property type="evidence" value="ECO:0007669"/>
    <property type="project" value="TreeGrafter"/>
</dbReference>
<accession>A0A8J2P4A2</accession>
<dbReference type="InterPro" id="IPR037393">
    <property type="entry name" value="Bud22/SRFB1"/>
</dbReference>
<feature type="compositionally biased region" description="Basic and acidic residues" evidence="1">
    <location>
        <begin position="360"/>
        <end position="384"/>
    </location>
</feature>
<reference evidence="2" key="1">
    <citation type="submission" date="2021-06" db="EMBL/GenBank/DDBJ databases">
        <authorList>
            <person name="Hodson N. C."/>
            <person name="Mongue J. A."/>
            <person name="Jaron S. K."/>
        </authorList>
    </citation>
    <scope>NUCLEOTIDE SEQUENCE</scope>
</reference>
<dbReference type="GO" id="GO:0030686">
    <property type="term" value="C:90S preribosome"/>
    <property type="evidence" value="ECO:0007669"/>
    <property type="project" value="TreeGrafter"/>
</dbReference>
<feature type="compositionally biased region" description="Basic and acidic residues" evidence="1">
    <location>
        <begin position="339"/>
        <end position="353"/>
    </location>
</feature>
<keyword evidence="3" id="KW-1185">Reference proteome</keyword>
<evidence type="ECO:0000256" key="1">
    <source>
        <dbReference type="SAM" id="MobiDB-lite"/>
    </source>
</evidence>
<feature type="region of interest" description="Disordered" evidence="1">
    <location>
        <begin position="268"/>
        <end position="397"/>
    </location>
</feature>
<evidence type="ECO:0008006" key="4">
    <source>
        <dbReference type="Google" id="ProtNLM"/>
    </source>
</evidence>
<protein>
    <recommendedName>
        <fullName evidence="4">Serum response factor-binding protein 1</fullName>
    </recommendedName>
</protein>
<comment type="caution">
    <text evidence="2">The sequence shown here is derived from an EMBL/GenBank/DDBJ whole genome shotgun (WGS) entry which is preliminary data.</text>
</comment>
<dbReference type="Proteomes" id="UP000708208">
    <property type="component" value="Unassembled WGS sequence"/>
</dbReference>